<dbReference type="KEGG" id="gfm:Enr17x_33090"/>
<dbReference type="PANTHER" id="PTHR10827">
    <property type="entry name" value="RETICULOCALBIN"/>
    <property type="match status" value="1"/>
</dbReference>
<protein>
    <submittedName>
        <fullName evidence="4">EF hand</fullName>
    </submittedName>
</protein>
<evidence type="ECO:0000256" key="2">
    <source>
        <dbReference type="SAM" id="Phobius"/>
    </source>
</evidence>
<dbReference type="InterPro" id="IPR002048">
    <property type="entry name" value="EF_hand_dom"/>
</dbReference>
<feature type="compositionally biased region" description="Polar residues" evidence="1">
    <location>
        <begin position="66"/>
        <end position="85"/>
    </location>
</feature>
<feature type="domain" description="EF-hand" evidence="3">
    <location>
        <begin position="1319"/>
        <end position="1354"/>
    </location>
</feature>
<feature type="domain" description="EF-hand" evidence="3">
    <location>
        <begin position="281"/>
        <end position="316"/>
    </location>
</feature>
<dbReference type="GO" id="GO:0005509">
    <property type="term" value="F:calcium ion binding"/>
    <property type="evidence" value="ECO:0007669"/>
    <property type="project" value="InterPro"/>
</dbReference>
<dbReference type="Proteomes" id="UP000318313">
    <property type="component" value="Chromosome"/>
</dbReference>
<dbReference type="EMBL" id="CP037452">
    <property type="protein sequence ID" value="QDV51254.1"/>
    <property type="molecule type" value="Genomic_DNA"/>
</dbReference>
<feature type="domain" description="EF-hand" evidence="3">
    <location>
        <begin position="1547"/>
        <end position="1582"/>
    </location>
</feature>
<dbReference type="SMART" id="SM00054">
    <property type="entry name" value="EFh"/>
    <property type="match status" value="20"/>
</dbReference>
<evidence type="ECO:0000256" key="1">
    <source>
        <dbReference type="SAM" id="MobiDB-lite"/>
    </source>
</evidence>
<dbReference type="OrthoDB" id="243085at2"/>
<evidence type="ECO:0000313" key="4">
    <source>
        <dbReference type="EMBL" id="QDV51254.1"/>
    </source>
</evidence>
<evidence type="ECO:0000259" key="3">
    <source>
        <dbReference type="PROSITE" id="PS50222"/>
    </source>
</evidence>
<dbReference type="SUPFAM" id="SSF47473">
    <property type="entry name" value="EF-hand"/>
    <property type="match status" value="13"/>
</dbReference>
<keyword evidence="2" id="KW-0472">Membrane</keyword>
<reference evidence="4 5" key="1">
    <citation type="submission" date="2019-03" db="EMBL/GenBank/DDBJ databases">
        <title>Deep-cultivation of Planctomycetes and their phenomic and genomic characterization uncovers novel biology.</title>
        <authorList>
            <person name="Wiegand S."/>
            <person name="Jogler M."/>
            <person name="Boedeker C."/>
            <person name="Pinto D."/>
            <person name="Vollmers J."/>
            <person name="Rivas-Marin E."/>
            <person name="Kohn T."/>
            <person name="Peeters S.H."/>
            <person name="Heuer A."/>
            <person name="Rast P."/>
            <person name="Oberbeckmann S."/>
            <person name="Bunk B."/>
            <person name="Jeske O."/>
            <person name="Meyerdierks A."/>
            <person name="Storesund J.E."/>
            <person name="Kallscheuer N."/>
            <person name="Luecker S."/>
            <person name="Lage O.M."/>
            <person name="Pohl T."/>
            <person name="Merkel B.J."/>
            <person name="Hornburger P."/>
            <person name="Mueller R.-W."/>
            <person name="Bruemmer F."/>
            <person name="Labrenz M."/>
            <person name="Spormann A.M."/>
            <person name="Op den Camp H."/>
            <person name="Overmann J."/>
            <person name="Amann R."/>
            <person name="Jetten M.S.M."/>
            <person name="Mascher T."/>
            <person name="Medema M.H."/>
            <person name="Devos D.P."/>
            <person name="Kaster A.-K."/>
            <person name="Ovreas L."/>
            <person name="Rohde M."/>
            <person name="Galperin M.Y."/>
            <person name="Jogler C."/>
        </authorList>
    </citation>
    <scope>NUCLEOTIDE SEQUENCE [LARGE SCALE GENOMIC DNA]</scope>
    <source>
        <strain evidence="4 5">Enr17</strain>
    </source>
</reference>
<feature type="domain" description="EF-hand" evidence="3">
    <location>
        <begin position="338"/>
        <end position="373"/>
    </location>
</feature>
<dbReference type="Pfam" id="PF13499">
    <property type="entry name" value="EF-hand_7"/>
    <property type="match status" value="2"/>
</dbReference>
<feature type="domain" description="EF-hand" evidence="3">
    <location>
        <begin position="1484"/>
        <end position="1519"/>
    </location>
</feature>
<dbReference type="PROSITE" id="PS50222">
    <property type="entry name" value="EF_HAND_2"/>
    <property type="match status" value="10"/>
</dbReference>
<keyword evidence="5" id="KW-1185">Reference proteome</keyword>
<dbReference type="InterPro" id="IPR018247">
    <property type="entry name" value="EF_Hand_1_Ca_BS"/>
</dbReference>
<feature type="domain" description="EF-hand" evidence="3">
    <location>
        <begin position="689"/>
        <end position="724"/>
    </location>
</feature>
<feature type="domain" description="EF-hand" evidence="3">
    <location>
        <begin position="978"/>
        <end position="1013"/>
    </location>
</feature>
<accession>A0A518IDT8</accession>
<proteinExistence type="predicted"/>
<feature type="domain" description="EF-hand" evidence="3">
    <location>
        <begin position="1394"/>
        <end position="1423"/>
    </location>
</feature>
<dbReference type="RefSeq" id="WP_145310361.1">
    <property type="nucleotide sequence ID" value="NZ_CP037452.1"/>
</dbReference>
<evidence type="ECO:0000313" key="5">
    <source>
        <dbReference type="Proteomes" id="UP000318313"/>
    </source>
</evidence>
<feature type="transmembrane region" description="Helical" evidence="2">
    <location>
        <begin position="1663"/>
        <end position="1680"/>
    </location>
</feature>
<dbReference type="PANTHER" id="PTHR10827:SF52">
    <property type="entry name" value="IP16409P"/>
    <property type="match status" value="1"/>
</dbReference>
<organism evidence="4 5">
    <name type="scientific">Gimesia fumaroli</name>
    <dbReference type="NCBI Taxonomy" id="2527976"/>
    <lineage>
        <taxon>Bacteria</taxon>
        <taxon>Pseudomonadati</taxon>
        <taxon>Planctomycetota</taxon>
        <taxon>Planctomycetia</taxon>
        <taxon>Planctomycetales</taxon>
        <taxon>Planctomycetaceae</taxon>
        <taxon>Gimesia</taxon>
    </lineage>
</organism>
<gene>
    <name evidence="4" type="ORF">Enr17x_33090</name>
</gene>
<dbReference type="Pfam" id="PF13202">
    <property type="entry name" value="EF-hand_5"/>
    <property type="match status" value="6"/>
</dbReference>
<dbReference type="Gene3D" id="1.10.238.10">
    <property type="entry name" value="EF-hand"/>
    <property type="match status" value="19"/>
</dbReference>
<keyword evidence="2" id="KW-0812">Transmembrane</keyword>
<feature type="region of interest" description="Disordered" evidence="1">
    <location>
        <begin position="66"/>
        <end position="89"/>
    </location>
</feature>
<sequence>MNLQQYPCFTVRLVVVTGIILSFSRHSTAQVEFPLIALKPGQPVSEALFLSVDTNEDGRISLKEYQGNSDQNENLRRSGQFNQHDSNNDKYLSRNEFKYAPLAHPGRRLRFEWKDQNRDQKLVLSEILRGESGRRAALAKHVLKRYDSNQDEMLSFKEWEQSPDCNRELGSQLLKTNDLDGDDRVSYQDVLENANQKYMKELAEHIKKFDLNQDQFLSRDEFPVKTNLFDGSTTLWGGDYRVIFKRLDTDANNVLDQKEFKKYEFPEYVKKNEYTRARYHQFQTNVEKIFDRFDQDQNHQLSLDEFRPPVDLFFTRLDQDQSNGLNLDEYRVWVSKKISHQKVKYDFDLYDQDHDRSISLDEFKVTPLFYPSDDIFFGFLDIDSSKSLSLSEFLRQKPASASADLKWNFHRYDADNDDELSLLEYRDRGTGVELDSITLFKQKDIDQNGKLTQKEFILRIKSKREVDWALKTFSIADEDKDELLTPAEFKLSPIGRPDVFSKLEYYDLDKNGNLSFKEWVATKAYPNSDLYESMFELYDTNQNQLIEIGEFKYTPLGGPSSKLRFEWKDLNRDGKLTKEEALRGEYFRLAALMRHIHTRFDSNKDSFLSYSEWEQTPAHLLRFRDLLLGIRDYDGDDQISLKDCLGTRTGDNADKIKKYFAAFDANQDQFLQRSEFPIITDLFNGTGLLFREDYQVVFKKLDIDKNGLVDRNEFKKRQLTKGQQKQAWAINRKKAFVKYADQTFDRLDSNKDQQLSLDEFTPSWELLFSRVDVDQDQRLEISELALVLSGLDPKDLEYEFQLHDENKNQALSQTEFSSLSYFYPDGNKLFALYDRDQNSKLSLSEFQAQKPTAYAAALKRTFHYYDANNDDYLNQDEFKNQGAGLERDSITVFNEKDTNGDKKLSADEFLSGKRDREIEGATTNFKQADTDQDQYLTAVEFKLTPAGRPDALSKLEYLDTNGDGSLSLVEFNSKHKYRQLMFMGFIFDRFDQNQDGQLSLEEFKKTPVAQPIGLLGIPDKNGDRKLNLSDFTSNKSGKRLELAKFYFSKFDINQDGWLRHDEFPVPVDPTIPKYSILYDSEMAFLRLDTDGDQLLSLEEFRDRQTPNDPWSKTEYEDWLKTADDLFAKRDLNHDNKLSVTEFSSETPLANWIIADGEILHSIPEIMFHEWSFFSMDRNKDQQLSADEYLRNKPKKVLEKVKEQFQQVDFDKNKSLTFEEYKYHPSTLYIPWEDFWWRDKDHDHFLNAEEFSVRYYRTFPILGQRTLEAFDDNKDGKLSYTEFRKTPDANPIGLSISRVRDNNNDGKVELGEFAGMLQGGAKLLAEEHFTIYDRDKNGELSWDEFPYRLNNTSFPTPAIFAYYDKNQDQLLTFVEMYPDEKKKNGSPGTYALTNQKRFQTLDRNRDGFVNWEEYKTSDPGTRMKNPKQRPRNVAVTFTGGTPAAWIRPEDRPVPPSAISIFKNKDKDNDSQLSFSEYLGRHYSPKSEAAAKIIFAHFNRNSDDYLSFDEFKACPMANPNAEILFSSRDQNQDKQVDLKEFIAYRTGAGPQKYLGEIFKRFDSDEDGTLSLNEFKATPDAKPTSDIVLPTRDINGDGKLAISEFSDVPTDKPSQTLQTQFEWLDLNHDGFLTLAELKLNDPIIPSPDPEVANVNSNKPWSVSRNMLIGIGVILVLGLLILVYKAGKMSAAR</sequence>
<dbReference type="PROSITE" id="PS00018">
    <property type="entry name" value="EF_HAND_1"/>
    <property type="match status" value="26"/>
</dbReference>
<name>A0A518IDT8_9PLAN</name>
<keyword evidence="2" id="KW-1133">Transmembrane helix</keyword>
<feature type="domain" description="EF-hand" evidence="3">
    <location>
        <begin position="1195"/>
        <end position="1230"/>
    </location>
</feature>
<feature type="domain" description="EF-hand" evidence="3">
    <location>
        <begin position="735"/>
        <end position="770"/>
    </location>
</feature>
<dbReference type="InterPro" id="IPR011992">
    <property type="entry name" value="EF-hand-dom_pair"/>
</dbReference>